<dbReference type="AlphaFoldDB" id="A0A9X2KD82"/>
<evidence type="ECO:0000313" key="3">
    <source>
        <dbReference type="Proteomes" id="UP001139648"/>
    </source>
</evidence>
<feature type="chain" id="PRO_5040899298" evidence="1">
    <location>
        <begin position="27"/>
        <end position="113"/>
    </location>
</feature>
<protein>
    <submittedName>
        <fullName evidence="2">Uncharacterized protein</fullName>
    </submittedName>
</protein>
<name>A0A9X2KD82_9ACTN</name>
<reference evidence="2" key="1">
    <citation type="submission" date="2022-06" db="EMBL/GenBank/DDBJ databases">
        <title>Sequencing the genomes of 1000 actinobacteria strains.</title>
        <authorList>
            <person name="Klenk H.-P."/>
        </authorList>
    </citation>
    <scope>NUCLEOTIDE SEQUENCE</scope>
    <source>
        <strain evidence="2">DSM 46694</strain>
    </source>
</reference>
<organism evidence="2 3">
    <name type="scientific">Nonomuraea thailandensis</name>
    <dbReference type="NCBI Taxonomy" id="1188745"/>
    <lineage>
        <taxon>Bacteria</taxon>
        <taxon>Bacillati</taxon>
        <taxon>Actinomycetota</taxon>
        <taxon>Actinomycetes</taxon>
        <taxon>Streptosporangiales</taxon>
        <taxon>Streptosporangiaceae</taxon>
        <taxon>Nonomuraea</taxon>
    </lineage>
</organism>
<sequence>MNPLLNLLTKPLLAGALTLSVGALMAAPASATGSVTMARPTGCYSNVWNKWGAMATCSDDNGGSWRAIALCKSPSSGKLTPYYGPWRSGDATSIAYCGGDSVASSAGFETRVY</sequence>
<dbReference type="Proteomes" id="UP001139648">
    <property type="component" value="Unassembled WGS sequence"/>
</dbReference>
<comment type="caution">
    <text evidence="2">The sequence shown here is derived from an EMBL/GenBank/DDBJ whole genome shotgun (WGS) entry which is preliminary data.</text>
</comment>
<keyword evidence="1" id="KW-0732">Signal</keyword>
<proteinExistence type="predicted"/>
<evidence type="ECO:0000256" key="1">
    <source>
        <dbReference type="SAM" id="SignalP"/>
    </source>
</evidence>
<keyword evidence="3" id="KW-1185">Reference proteome</keyword>
<feature type="signal peptide" evidence="1">
    <location>
        <begin position="1"/>
        <end position="26"/>
    </location>
</feature>
<dbReference type="EMBL" id="JAMZEB010000004">
    <property type="protein sequence ID" value="MCP2365831.1"/>
    <property type="molecule type" value="Genomic_DNA"/>
</dbReference>
<evidence type="ECO:0000313" key="2">
    <source>
        <dbReference type="EMBL" id="MCP2365831.1"/>
    </source>
</evidence>
<accession>A0A9X2KD82</accession>
<gene>
    <name evidence="2" type="ORF">HD597_012935</name>
</gene>